<dbReference type="Pfam" id="PF13649">
    <property type="entry name" value="Methyltransf_25"/>
    <property type="match status" value="1"/>
</dbReference>
<organism evidence="2 3">
    <name type="scientific">Mesoterricola sediminis</name>
    <dbReference type="NCBI Taxonomy" id="2927980"/>
    <lineage>
        <taxon>Bacteria</taxon>
        <taxon>Pseudomonadati</taxon>
        <taxon>Acidobacteriota</taxon>
        <taxon>Holophagae</taxon>
        <taxon>Holophagales</taxon>
        <taxon>Holophagaceae</taxon>
        <taxon>Mesoterricola</taxon>
    </lineage>
</organism>
<dbReference type="GO" id="GO:0008168">
    <property type="term" value="F:methyltransferase activity"/>
    <property type="evidence" value="ECO:0007669"/>
    <property type="project" value="UniProtKB-KW"/>
</dbReference>
<keyword evidence="2" id="KW-0808">Transferase</keyword>
<gene>
    <name evidence="2" type="ORF">METESE_16070</name>
</gene>
<dbReference type="InterPro" id="IPR029063">
    <property type="entry name" value="SAM-dependent_MTases_sf"/>
</dbReference>
<accession>A0AA48GUT9</accession>
<dbReference type="Proteomes" id="UP001228113">
    <property type="component" value="Chromosome"/>
</dbReference>
<dbReference type="Gene3D" id="3.40.50.150">
    <property type="entry name" value="Vaccinia Virus protein VP39"/>
    <property type="match status" value="1"/>
</dbReference>
<sequence>MGGEAGVDEWFKDWFDRDYAAIYAARDAEEAAQAVAMALQVAPALGRGPVLDLACGTGRHLAALRRSNPLAFGLDLSRDLLGLADPGLRPWLLRGDMRALPVRDGRLSGICLWFTPFGYFTDAENRALLARLRDLLAPGGVILLDYLNARHLREHLVPEDERVADGIRVRSRRTLEGQRVIKRMTLTRLETGATRAVTESVRLYEPAEMEALAAGAGLEVFARVGAYAGGAFDAARSPRWIGFLRKVV</sequence>
<feature type="domain" description="Methyltransferase" evidence="1">
    <location>
        <begin position="50"/>
        <end position="140"/>
    </location>
</feature>
<proteinExistence type="predicted"/>
<evidence type="ECO:0000259" key="1">
    <source>
        <dbReference type="Pfam" id="PF13649"/>
    </source>
</evidence>
<dbReference type="SUPFAM" id="SSF53335">
    <property type="entry name" value="S-adenosyl-L-methionine-dependent methyltransferases"/>
    <property type="match status" value="1"/>
</dbReference>
<reference evidence="2" key="1">
    <citation type="journal article" date="2023" name="Int. J. Syst. Evol. Microbiol.">
        <title>Mesoterricola silvestris gen. nov., sp. nov., Mesoterricola sediminis sp. nov., Geothrix oryzae sp. nov., Geothrix edaphica sp. nov., Geothrix rubra sp. nov., and Geothrix limicola sp. nov., six novel members of Acidobacteriota isolated from soils.</title>
        <authorList>
            <person name="Itoh H."/>
            <person name="Sugisawa Y."/>
            <person name="Mise K."/>
            <person name="Xu Z."/>
            <person name="Kuniyasu M."/>
            <person name="Ushijima N."/>
            <person name="Kawano K."/>
            <person name="Kobayashi E."/>
            <person name="Shiratori Y."/>
            <person name="Masuda Y."/>
            <person name="Senoo K."/>
        </authorList>
    </citation>
    <scope>NUCLEOTIDE SEQUENCE</scope>
    <source>
        <strain evidence="2">W786</strain>
    </source>
</reference>
<dbReference type="EMBL" id="AP027081">
    <property type="protein sequence ID" value="BDU76649.1"/>
    <property type="molecule type" value="Genomic_DNA"/>
</dbReference>
<dbReference type="AlphaFoldDB" id="A0AA48GUT9"/>
<keyword evidence="2" id="KW-0489">Methyltransferase</keyword>
<dbReference type="KEGG" id="msea:METESE_16070"/>
<dbReference type="InterPro" id="IPR041698">
    <property type="entry name" value="Methyltransf_25"/>
</dbReference>
<evidence type="ECO:0000313" key="2">
    <source>
        <dbReference type="EMBL" id="BDU76649.1"/>
    </source>
</evidence>
<name>A0AA48GUT9_9BACT</name>
<keyword evidence="3" id="KW-1185">Reference proteome</keyword>
<protein>
    <submittedName>
        <fullName evidence="2">Methyltransferase</fullName>
    </submittedName>
</protein>
<dbReference type="Gene3D" id="2.20.130.10">
    <property type="entry name" value="CAC2371-like domains"/>
    <property type="match status" value="1"/>
</dbReference>
<evidence type="ECO:0000313" key="3">
    <source>
        <dbReference type="Proteomes" id="UP001228113"/>
    </source>
</evidence>
<dbReference type="GO" id="GO:0032259">
    <property type="term" value="P:methylation"/>
    <property type="evidence" value="ECO:0007669"/>
    <property type="project" value="UniProtKB-KW"/>
</dbReference>